<dbReference type="Proteomes" id="UP000178042">
    <property type="component" value="Unassembled WGS sequence"/>
</dbReference>
<organism evidence="2 3">
    <name type="scientific">Candidatus Kaiserbacteria bacterium RIFCSPHIGHO2_02_FULL_49_16</name>
    <dbReference type="NCBI Taxonomy" id="1798490"/>
    <lineage>
        <taxon>Bacteria</taxon>
        <taxon>Candidatus Kaiseribacteriota</taxon>
    </lineage>
</organism>
<keyword evidence="1" id="KW-0812">Transmembrane</keyword>
<dbReference type="EMBL" id="MFLD01000043">
    <property type="protein sequence ID" value="OGG58218.1"/>
    <property type="molecule type" value="Genomic_DNA"/>
</dbReference>
<feature type="transmembrane region" description="Helical" evidence="1">
    <location>
        <begin position="6"/>
        <end position="22"/>
    </location>
</feature>
<gene>
    <name evidence="2" type="ORF">A3C86_03680</name>
</gene>
<dbReference type="AlphaFoldDB" id="A0A1F6D9V1"/>
<evidence type="ECO:0000313" key="3">
    <source>
        <dbReference type="Proteomes" id="UP000178042"/>
    </source>
</evidence>
<protein>
    <submittedName>
        <fullName evidence="2">Uncharacterized protein</fullName>
    </submittedName>
</protein>
<comment type="caution">
    <text evidence="2">The sequence shown here is derived from an EMBL/GenBank/DDBJ whole genome shotgun (WGS) entry which is preliminary data.</text>
</comment>
<evidence type="ECO:0000256" key="1">
    <source>
        <dbReference type="SAM" id="Phobius"/>
    </source>
</evidence>
<accession>A0A1F6D9V1</accession>
<feature type="transmembrane region" description="Helical" evidence="1">
    <location>
        <begin position="34"/>
        <end position="56"/>
    </location>
</feature>
<reference evidence="2 3" key="1">
    <citation type="journal article" date="2016" name="Nat. Commun.">
        <title>Thousands of microbial genomes shed light on interconnected biogeochemical processes in an aquifer system.</title>
        <authorList>
            <person name="Anantharaman K."/>
            <person name="Brown C.T."/>
            <person name="Hug L.A."/>
            <person name="Sharon I."/>
            <person name="Castelle C.J."/>
            <person name="Probst A.J."/>
            <person name="Thomas B.C."/>
            <person name="Singh A."/>
            <person name="Wilkins M.J."/>
            <person name="Karaoz U."/>
            <person name="Brodie E.L."/>
            <person name="Williams K.H."/>
            <person name="Hubbard S.S."/>
            <person name="Banfield J.F."/>
        </authorList>
    </citation>
    <scope>NUCLEOTIDE SEQUENCE [LARGE SCALE GENOMIC DNA]</scope>
</reference>
<keyword evidence="1" id="KW-1133">Transmembrane helix</keyword>
<keyword evidence="1" id="KW-0472">Membrane</keyword>
<sequence length="67" mass="7432">METLGWIFSIAGSFALSGFLWTKTHKNDSREELAIIGWILLAVGAVILTAGGFGWLEWWRLGLPQPT</sequence>
<name>A0A1F6D9V1_9BACT</name>
<proteinExistence type="predicted"/>
<evidence type="ECO:0000313" key="2">
    <source>
        <dbReference type="EMBL" id="OGG58218.1"/>
    </source>
</evidence>